<comment type="caution">
    <text evidence="1">The sequence shown here is derived from an EMBL/GenBank/DDBJ whole genome shotgun (WGS) entry which is preliminary data.</text>
</comment>
<reference evidence="1 2" key="1">
    <citation type="journal article" date="2022" name="DNA Res.">
        <title>Chromosomal-level genome assembly of the orchid tree Bauhinia variegata (Leguminosae; Cercidoideae) supports the allotetraploid origin hypothesis of Bauhinia.</title>
        <authorList>
            <person name="Zhong Y."/>
            <person name="Chen Y."/>
            <person name="Zheng D."/>
            <person name="Pang J."/>
            <person name="Liu Y."/>
            <person name="Luo S."/>
            <person name="Meng S."/>
            <person name="Qian L."/>
            <person name="Wei D."/>
            <person name="Dai S."/>
            <person name="Zhou R."/>
        </authorList>
    </citation>
    <scope>NUCLEOTIDE SEQUENCE [LARGE SCALE GENOMIC DNA]</scope>
    <source>
        <strain evidence="1">BV-YZ2020</strain>
    </source>
</reference>
<accession>A0ACB9MFL3</accession>
<keyword evidence="2" id="KW-1185">Reference proteome</keyword>
<protein>
    <submittedName>
        <fullName evidence="1">Uncharacterized protein</fullName>
    </submittedName>
</protein>
<dbReference type="EMBL" id="CM039434">
    <property type="protein sequence ID" value="KAI4322761.1"/>
    <property type="molecule type" value="Genomic_DNA"/>
</dbReference>
<name>A0ACB9MFL3_BAUVA</name>
<evidence type="ECO:0000313" key="1">
    <source>
        <dbReference type="EMBL" id="KAI4322761.1"/>
    </source>
</evidence>
<evidence type="ECO:0000313" key="2">
    <source>
        <dbReference type="Proteomes" id="UP000828941"/>
    </source>
</evidence>
<sequence>MSMEETRGEGNVSSFEGECFLYGNEFLTDRGLRETVTKMESLGCDVGLQPWLLNPMLCLATSAIHRRFQIKKDFIFATPNRERVVPTWCMLAQSRGLLL</sequence>
<organism evidence="1 2">
    <name type="scientific">Bauhinia variegata</name>
    <name type="common">Purple orchid tree</name>
    <name type="synonym">Phanera variegata</name>
    <dbReference type="NCBI Taxonomy" id="167791"/>
    <lineage>
        <taxon>Eukaryota</taxon>
        <taxon>Viridiplantae</taxon>
        <taxon>Streptophyta</taxon>
        <taxon>Embryophyta</taxon>
        <taxon>Tracheophyta</taxon>
        <taxon>Spermatophyta</taxon>
        <taxon>Magnoliopsida</taxon>
        <taxon>eudicotyledons</taxon>
        <taxon>Gunneridae</taxon>
        <taxon>Pentapetalae</taxon>
        <taxon>rosids</taxon>
        <taxon>fabids</taxon>
        <taxon>Fabales</taxon>
        <taxon>Fabaceae</taxon>
        <taxon>Cercidoideae</taxon>
        <taxon>Cercideae</taxon>
        <taxon>Bauhiniinae</taxon>
        <taxon>Bauhinia</taxon>
    </lineage>
</organism>
<dbReference type="Proteomes" id="UP000828941">
    <property type="component" value="Chromosome 9"/>
</dbReference>
<proteinExistence type="predicted"/>
<gene>
    <name evidence="1" type="ORF">L6164_022426</name>
</gene>